<feature type="compositionally biased region" description="Polar residues" evidence="1">
    <location>
        <begin position="169"/>
        <end position="179"/>
    </location>
</feature>
<evidence type="ECO:0000313" key="3">
    <source>
        <dbReference type="Proteomes" id="UP000000235"/>
    </source>
</evidence>
<dbReference type="HOGENOM" id="CLU_836295_0_0_11"/>
<protein>
    <submittedName>
        <fullName evidence="2">Uncharacterized protein</fullName>
    </submittedName>
</protein>
<evidence type="ECO:0000256" key="1">
    <source>
        <dbReference type="SAM" id="MobiDB-lite"/>
    </source>
</evidence>
<dbReference type="PATRIC" id="fig|369723.5.peg.4737"/>
<feature type="compositionally biased region" description="Low complexity" evidence="1">
    <location>
        <begin position="86"/>
        <end position="102"/>
    </location>
</feature>
<dbReference type="KEGG" id="stp:Strop_4578"/>
<dbReference type="Proteomes" id="UP000000235">
    <property type="component" value="Chromosome"/>
</dbReference>
<reference evidence="3" key="1">
    <citation type="journal article" date="2007" name="Proc. Natl. Acad. Sci. U.S.A.">
        <title>Genome sequencing reveals complex secondary metabolome in the marine actinomycete Salinispora tropica.</title>
        <authorList>
            <person name="Udwary D.W."/>
            <person name="Zeigler L."/>
            <person name="Asolkar R.N."/>
            <person name="Singan V."/>
            <person name="Lapidus A."/>
            <person name="Fenical W."/>
            <person name="Jensen P.R."/>
            <person name="Moore B.S."/>
        </authorList>
    </citation>
    <scope>NUCLEOTIDE SEQUENCE [LARGE SCALE GENOMIC DNA]</scope>
    <source>
        <strain evidence="3">ATCC BAA-916 / DSM 44818 / CNB-440</strain>
    </source>
</reference>
<feature type="compositionally biased region" description="Polar residues" evidence="1">
    <location>
        <begin position="210"/>
        <end position="226"/>
    </location>
</feature>
<evidence type="ECO:0000313" key="2">
    <source>
        <dbReference type="EMBL" id="ABP57006.1"/>
    </source>
</evidence>
<accession>A4XDJ0</accession>
<feature type="region of interest" description="Disordered" evidence="1">
    <location>
        <begin position="164"/>
        <end position="239"/>
    </location>
</feature>
<dbReference type="EMBL" id="CP000667">
    <property type="protein sequence ID" value="ABP57006.1"/>
    <property type="molecule type" value="Genomic_DNA"/>
</dbReference>
<dbReference type="AlphaFoldDB" id="A4XDJ0"/>
<gene>
    <name evidence="2" type="ordered locus">Strop_4578</name>
</gene>
<name>A4XDJ0_SALTO</name>
<organism evidence="2 3">
    <name type="scientific">Salinispora tropica (strain ATCC BAA-916 / DSM 44818 / JCM 13857 / NBRC 105044 / CNB-440)</name>
    <dbReference type="NCBI Taxonomy" id="369723"/>
    <lineage>
        <taxon>Bacteria</taxon>
        <taxon>Bacillati</taxon>
        <taxon>Actinomycetota</taxon>
        <taxon>Actinomycetes</taxon>
        <taxon>Micromonosporales</taxon>
        <taxon>Micromonosporaceae</taxon>
        <taxon>Salinispora</taxon>
    </lineage>
</organism>
<keyword evidence="3" id="KW-1185">Reference proteome</keyword>
<proteinExistence type="predicted"/>
<dbReference type="eggNOG" id="COG5662">
    <property type="taxonomic scope" value="Bacteria"/>
</dbReference>
<feature type="region of interest" description="Disordered" evidence="1">
    <location>
        <begin position="86"/>
        <end position="137"/>
    </location>
</feature>
<dbReference type="STRING" id="369723.Strop_4578"/>
<dbReference type="RefSeq" id="WP_012015770.1">
    <property type="nucleotide sequence ID" value="NC_009380.1"/>
</dbReference>
<sequence>MTTGGFREVDHELLADYVGGALSGTPDEVTVARLVEEDAAWADAYAQLAPAVAEVHAALLAYGTAEGIPAAVADQIHTALAATHDATTEGAPAEGATASGTARPSGAVVPAQPHAGSRRPGGVPRVETAGPGRRRRRWQRVGAPVALAAVAVAAVGLLGLDQLDGETDSPGSSTGTTEQAVAGPMGTTAPPIRTGTDYQREDLAAPVPSPQQFSGQDTPETESSGVEIQGDRVTGPMGLDRLADPAALEACLTEIGVEHDAGRLAVEVVDYARFEGQPAVVVRFTDATGARWAWVSGPECGVPGSGPDTRYRTQVG</sequence>